<evidence type="ECO:0000256" key="6">
    <source>
        <dbReference type="ARBA" id="ARBA00022723"/>
    </source>
</evidence>
<keyword evidence="9" id="KW-0408">Iron</keyword>
<dbReference type="EMBL" id="JAKUCV010005921">
    <property type="protein sequence ID" value="KAJ4829331.1"/>
    <property type="molecule type" value="Genomic_DNA"/>
</dbReference>
<dbReference type="OrthoDB" id="2789670at2759"/>
<dbReference type="GO" id="GO:0020037">
    <property type="term" value="F:heme binding"/>
    <property type="evidence" value="ECO:0007669"/>
    <property type="project" value="InterPro"/>
</dbReference>
<dbReference type="PANTHER" id="PTHR47955">
    <property type="entry name" value="CYTOCHROME P450 FAMILY 71 PROTEIN"/>
    <property type="match status" value="1"/>
</dbReference>
<evidence type="ECO:0000256" key="11">
    <source>
        <dbReference type="ARBA" id="ARBA00023136"/>
    </source>
</evidence>
<evidence type="ECO:0000256" key="2">
    <source>
        <dbReference type="ARBA" id="ARBA00004167"/>
    </source>
</evidence>
<dbReference type="Pfam" id="PF00067">
    <property type="entry name" value="p450"/>
    <property type="match status" value="1"/>
</dbReference>
<reference evidence="12" key="1">
    <citation type="submission" date="2022-02" db="EMBL/GenBank/DDBJ databases">
        <authorList>
            <person name="Henning P.M."/>
            <person name="McCubbin A.G."/>
            <person name="Shore J.S."/>
        </authorList>
    </citation>
    <scope>NUCLEOTIDE SEQUENCE</scope>
    <source>
        <strain evidence="12">F60SS</strain>
        <tissue evidence="12">Leaves</tissue>
    </source>
</reference>
<dbReference type="Proteomes" id="UP001141552">
    <property type="component" value="Unassembled WGS sequence"/>
</dbReference>
<dbReference type="InterPro" id="IPR036396">
    <property type="entry name" value="Cyt_P450_sf"/>
</dbReference>
<dbReference type="AlphaFoldDB" id="A0A9Q0FDF2"/>
<evidence type="ECO:0000256" key="3">
    <source>
        <dbReference type="ARBA" id="ARBA00010617"/>
    </source>
</evidence>
<evidence type="ECO:0000256" key="5">
    <source>
        <dbReference type="ARBA" id="ARBA00022692"/>
    </source>
</evidence>
<keyword evidence="6" id="KW-0479">Metal-binding</keyword>
<dbReference type="InterPro" id="IPR001128">
    <property type="entry name" value="Cyt_P450"/>
</dbReference>
<keyword evidence="7" id="KW-1133">Transmembrane helix</keyword>
<comment type="caution">
    <text evidence="12">The sequence shown here is derived from an EMBL/GenBank/DDBJ whole genome shotgun (WGS) entry which is preliminary data.</text>
</comment>
<proteinExistence type="inferred from homology"/>
<dbReference type="GO" id="GO:0005506">
    <property type="term" value="F:iron ion binding"/>
    <property type="evidence" value="ECO:0007669"/>
    <property type="project" value="InterPro"/>
</dbReference>
<evidence type="ECO:0000256" key="10">
    <source>
        <dbReference type="ARBA" id="ARBA00023033"/>
    </source>
</evidence>
<keyword evidence="10" id="KW-0503">Monooxygenase</keyword>
<dbReference type="InterPro" id="IPR002401">
    <property type="entry name" value="Cyt_P450_E_grp-I"/>
</dbReference>
<sequence length="229" mass="26310">GSAKTPRGPPRLPIIGNLHQLVRLGRTTAVEVSSPEAAKEVKYGELESTLRISFQQHERVVARRDRIFKWLDGYFERVLDEHLDPSRPKPDHEDIVDILLGLMRKQETSVQLSKDHLKALLLIFVNIFYKIFFLGAIETTVQSEIRGKLGPNRQKIVATDLDSLKHLKCVIKETFRKHPPLPLLIPHYCIKQCKSGGYKVFPGTQLIINAYAIGRHPKHWNNPEHFYPE</sequence>
<evidence type="ECO:0000313" key="13">
    <source>
        <dbReference type="Proteomes" id="UP001141552"/>
    </source>
</evidence>
<keyword evidence="8" id="KW-0560">Oxidoreductase</keyword>
<evidence type="ECO:0000313" key="12">
    <source>
        <dbReference type="EMBL" id="KAJ4829331.1"/>
    </source>
</evidence>
<dbReference type="PANTHER" id="PTHR47955:SF22">
    <property type="entry name" value="CYTOCHROME P450 83B1-LIKE"/>
    <property type="match status" value="1"/>
</dbReference>
<protein>
    <recommendedName>
        <fullName evidence="14">Cytochrome P450</fullName>
    </recommendedName>
</protein>
<feature type="non-terminal residue" evidence="12">
    <location>
        <position position="1"/>
    </location>
</feature>
<dbReference type="GO" id="GO:0016705">
    <property type="term" value="F:oxidoreductase activity, acting on paired donors, with incorporation or reduction of molecular oxygen"/>
    <property type="evidence" value="ECO:0007669"/>
    <property type="project" value="InterPro"/>
</dbReference>
<dbReference type="GO" id="GO:0004497">
    <property type="term" value="F:monooxygenase activity"/>
    <property type="evidence" value="ECO:0007669"/>
    <property type="project" value="UniProtKB-KW"/>
</dbReference>
<organism evidence="12 13">
    <name type="scientific">Turnera subulata</name>
    <dbReference type="NCBI Taxonomy" id="218843"/>
    <lineage>
        <taxon>Eukaryota</taxon>
        <taxon>Viridiplantae</taxon>
        <taxon>Streptophyta</taxon>
        <taxon>Embryophyta</taxon>
        <taxon>Tracheophyta</taxon>
        <taxon>Spermatophyta</taxon>
        <taxon>Magnoliopsida</taxon>
        <taxon>eudicotyledons</taxon>
        <taxon>Gunneridae</taxon>
        <taxon>Pentapetalae</taxon>
        <taxon>rosids</taxon>
        <taxon>fabids</taxon>
        <taxon>Malpighiales</taxon>
        <taxon>Passifloraceae</taxon>
        <taxon>Turnera</taxon>
    </lineage>
</organism>
<dbReference type="Gene3D" id="1.10.630.10">
    <property type="entry name" value="Cytochrome P450"/>
    <property type="match status" value="1"/>
</dbReference>
<evidence type="ECO:0000256" key="4">
    <source>
        <dbReference type="ARBA" id="ARBA00022617"/>
    </source>
</evidence>
<reference evidence="12" key="2">
    <citation type="journal article" date="2023" name="Plants (Basel)">
        <title>Annotation of the Turnera subulata (Passifloraceae) Draft Genome Reveals the S-Locus Evolved after the Divergence of Turneroideae from Passifloroideae in a Stepwise Manner.</title>
        <authorList>
            <person name="Henning P.M."/>
            <person name="Roalson E.H."/>
            <person name="Mir W."/>
            <person name="McCubbin A.G."/>
            <person name="Shore J.S."/>
        </authorList>
    </citation>
    <scope>NUCLEOTIDE SEQUENCE</scope>
    <source>
        <strain evidence="12">F60SS</strain>
    </source>
</reference>
<keyword evidence="4" id="KW-0349">Heme</keyword>
<feature type="non-terminal residue" evidence="12">
    <location>
        <position position="229"/>
    </location>
</feature>
<dbReference type="PRINTS" id="PR00463">
    <property type="entry name" value="EP450I"/>
</dbReference>
<evidence type="ECO:0000256" key="1">
    <source>
        <dbReference type="ARBA" id="ARBA00001971"/>
    </source>
</evidence>
<comment type="subcellular location">
    <subcellularLocation>
        <location evidence="2">Membrane</location>
        <topology evidence="2">Single-pass membrane protein</topology>
    </subcellularLocation>
</comment>
<gene>
    <name evidence="12" type="ORF">Tsubulata_015563</name>
</gene>
<dbReference type="SUPFAM" id="SSF48264">
    <property type="entry name" value="Cytochrome P450"/>
    <property type="match status" value="1"/>
</dbReference>
<evidence type="ECO:0008006" key="14">
    <source>
        <dbReference type="Google" id="ProtNLM"/>
    </source>
</evidence>
<name>A0A9Q0FDF2_9ROSI</name>
<comment type="similarity">
    <text evidence="3">Belongs to the cytochrome P450 family.</text>
</comment>
<evidence type="ECO:0000256" key="9">
    <source>
        <dbReference type="ARBA" id="ARBA00023004"/>
    </source>
</evidence>
<comment type="cofactor">
    <cofactor evidence="1">
        <name>heme</name>
        <dbReference type="ChEBI" id="CHEBI:30413"/>
    </cofactor>
</comment>
<keyword evidence="11" id="KW-0472">Membrane</keyword>
<dbReference type="GO" id="GO:0016020">
    <property type="term" value="C:membrane"/>
    <property type="evidence" value="ECO:0007669"/>
    <property type="project" value="UniProtKB-SubCell"/>
</dbReference>
<accession>A0A9Q0FDF2</accession>
<evidence type="ECO:0000256" key="8">
    <source>
        <dbReference type="ARBA" id="ARBA00023002"/>
    </source>
</evidence>
<keyword evidence="13" id="KW-1185">Reference proteome</keyword>
<evidence type="ECO:0000256" key="7">
    <source>
        <dbReference type="ARBA" id="ARBA00022989"/>
    </source>
</evidence>
<keyword evidence="5" id="KW-0812">Transmembrane</keyword>